<dbReference type="PANTHER" id="PTHR37314:SF4">
    <property type="entry name" value="UPF0700 TRANSMEMBRANE PROTEIN YOAK"/>
    <property type="match status" value="1"/>
</dbReference>
<proteinExistence type="predicted"/>
<evidence type="ECO:0000256" key="1">
    <source>
        <dbReference type="SAM" id="Phobius"/>
    </source>
</evidence>
<dbReference type="Proteomes" id="UP000634139">
    <property type="component" value="Unassembled WGS sequence"/>
</dbReference>
<gene>
    <name evidence="2" type="ORF">GCM10011617_00520</name>
</gene>
<organism evidence="2 3">
    <name type="scientific">Novosphingobium arvoryzae</name>
    <dbReference type="NCBI Taxonomy" id="1256514"/>
    <lineage>
        <taxon>Bacteria</taxon>
        <taxon>Pseudomonadati</taxon>
        <taxon>Pseudomonadota</taxon>
        <taxon>Alphaproteobacteria</taxon>
        <taxon>Sphingomonadales</taxon>
        <taxon>Sphingomonadaceae</taxon>
        <taxon>Novosphingobium</taxon>
    </lineage>
</organism>
<evidence type="ECO:0008006" key="4">
    <source>
        <dbReference type="Google" id="ProtNLM"/>
    </source>
</evidence>
<name>A0A918R4Z5_9SPHN</name>
<feature type="transmembrane region" description="Helical" evidence="1">
    <location>
        <begin position="136"/>
        <end position="154"/>
    </location>
</feature>
<keyword evidence="1" id="KW-0812">Transmembrane</keyword>
<keyword evidence="1" id="KW-1133">Transmembrane helix</keyword>
<dbReference type="InterPro" id="IPR010699">
    <property type="entry name" value="DUF1275"/>
</dbReference>
<feature type="transmembrane region" description="Helical" evidence="1">
    <location>
        <begin position="88"/>
        <end position="116"/>
    </location>
</feature>
<dbReference type="AlphaFoldDB" id="A0A918R4Z5"/>
<reference evidence="2" key="1">
    <citation type="journal article" date="2014" name="Int. J. Syst. Evol. Microbiol.">
        <title>Complete genome sequence of Corynebacterium casei LMG S-19264T (=DSM 44701T), isolated from a smear-ripened cheese.</title>
        <authorList>
            <consortium name="US DOE Joint Genome Institute (JGI-PGF)"/>
            <person name="Walter F."/>
            <person name="Albersmeier A."/>
            <person name="Kalinowski J."/>
            <person name="Ruckert C."/>
        </authorList>
    </citation>
    <scope>NUCLEOTIDE SEQUENCE</scope>
    <source>
        <strain evidence="2">KCTC 32422</strain>
    </source>
</reference>
<sequence>MHQYDHPRRALAIALAGLAGYVDAAGFLSADRYFVSFMSGNTTRLGVDLIQFPALAWIPALLIAGFVLGVIGGALLAARAGQHRKPVVLGTVTLLLAGAATTQALGHTPAMLALLVAAMGALNNTFQRGGEVSVGLTYMTGALVRMSQGLAAWLTGTGGEGWSGWLLLWLGLALGAVLGAVGWLHAPALVLWIAVAWTGTLAFLSRRLKG</sequence>
<dbReference type="PANTHER" id="PTHR37314">
    <property type="entry name" value="SLR0142 PROTEIN"/>
    <property type="match status" value="1"/>
</dbReference>
<protein>
    <recommendedName>
        <fullName evidence="4">DUF1275 domain-containing protein</fullName>
    </recommendedName>
</protein>
<dbReference type="EMBL" id="BMZD01000001">
    <property type="protein sequence ID" value="GGZ85975.1"/>
    <property type="molecule type" value="Genomic_DNA"/>
</dbReference>
<keyword evidence="3" id="KW-1185">Reference proteome</keyword>
<evidence type="ECO:0000313" key="2">
    <source>
        <dbReference type="EMBL" id="GGZ85975.1"/>
    </source>
</evidence>
<comment type="caution">
    <text evidence="2">The sequence shown here is derived from an EMBL/GenBank/DDBJ whole genome shotgun (WGS) entry which is preliminary data.</text>
</comment>
<feature type="transmembrane region" description="Helical" evidence="1">
    <location>
        <begin position="54"/>
        <end position="76"/>
    </location>
</feature>
<evidence type="ECO:0000313" key="3">
    <source>
        <dbReference type="Proteomes" id="UP000634139"/>
    </source>
</evidence>
<feature type="transmembrane region" description="Helical" evidence="1">
    <location>
        <begin position="189"/>
        <end position="205"/>
    </location>
</feature>
<keyword evidence="1" id="KW-0472">Membrane</keyword>
<dbReference type="Pfam" id="PF06912">
    <property type="entry name" value="DUF1275"/>
    <property type="match status" value="1"/>
</dbReference>
<reference evidence="2" key="2">
    <citation type="submission" date="2020-09" db="EMBL/GenBank/DDBJ databases">
        <authorList>
            <person name="Sun Q."/>
            <person name="Kim S."/>
        </authorList>
    </citation>
    <scope>NUCLEOTIDE SEQUENCE</scope>
    <source>
        <strain evidence="2">KCTC 32422</strain>
    </source>
</reference>
<feature type="transmembrane region" description="Helical" evidence="1">
    <location>
        <begin position="166"/>
        <end position="183"/>
    </location>
</feature>
<dbReference type="RefSeq" id="WP_189538428.1">
    <property type="nucleotide sequence ID" value="NZ_BMZD01000001.1"/>
</dbReference>
<accession>A0A918R4Z5</accession>